<reference evidence="2 3" key="1">
    <citation type="journal article" date="2018" name="Environ. Microbiol.">
        <title>Isolation and genomic characterization of Novimethylophilus kurashikiensis gen. nov. sp. nov., a new lanthanide-dependent methylotrophic species of Methylophilaceae.</title>
        <authorList>
            <person name="Lv H."/>
            <person name="Sahin N."/>
            <person name="Tani A."/>
        </authorList>
    </citation>
    <scope>NUCLEOTIDE SEQUENCE [LARGE SCALE GENOMIC DNA]</scope>
    <source>
        <strain evidence="2 3">La2-4</strain>
    </source>
</reference>
<evidence type="ECO:0000313" key="2">
    <source>
        <dbReference type="EMBL" id="GBG15385.1"/>
    </source>
</evidence>
<comment type="caution">
    <text evidence="2">The sequence shown here is derived from an EMBL/GenBank/DDBJ whole genome shotgun (WGS) entry which is preliminary data.</text>
</comment>
<organism evidence="2 3">
    <name type="scientific">Novimethylophilus kurashikiensis</name>
    <dbReference type="NCBI Taxonomy" id="1825523"/>
    <lineage>
        <taxon>Bacteria</taxon>
        <taxon>Pseudomonadati</taxon>
        <taxon>Pseudomonadota</taxon>
        <taxon>Betaproteobacteria</taxon>
        <taxon>Nitrosomonadales</taxon>
        <taxon>Methylophilaceae</taxon>
        <taxon>Novimethylophilus</taxon>
    </lineage>
</organism>
<dbReference type="RefSeq" id="WP_146187218.1">
    <property type="nucleotide sequence ID" value="NZ_BDOQ01000018.1"/>
</dbReference>
<keyword evidence="3" id="KW-1185">Reference proteome</keyword>
<sequence>MMNLQQLIFLISFSLPVSALAANQIGDWVLNDGLEGVKIANVTNSDGSTAGVICNTNSCDAYFTTSSNRACDNGDKYPVLINSSVGAAAVNSVCREIGNIKIMQLTDTNAAISAFESGGDFGIALPLASGNFRSARFSTKGATQAIRWASTPSPVSSKPFNNKSYDETF</sequence>
<feature type="chain" id="PRO_5015322534" evidence="1">
    <location>
        <begin position="22"/>
        <end position="169"/>
    </location>
</feature>
<proteinExistence type="predicted"/>
<feature type="signal peptide" evidence="1">
    <location>
        <begin position="1"/>
        <end position="21"/>
    </location>
</feature>
<name>A0A2R5FBH9_9PROT</name>
<dbReference type="OrthoDB" id="7596835at2"/>
<keyword evidence="1" id="KW-0732">Signal</keyword>
<dbReference type="Proteomes" id="UP000245081">
    <property type="component" value="Unassembled WGS sequence"/>
</dbReference>
<protein>
    <submittedName>
        <fullName evidence="2">Outer membrane protein assembly factor BamA</fullName>
    </submittedName>
</protein>
<dbReference type="AlphaFoldDB" id="A0A2R5FBH9"/>
<dbReference type="EMBL" id="BDOQ01000018">
    <property type="protein sequence ID" value="GBG15385.1"/>
    <property type="molecule type" value="Genomic_DNA"/>
</dbReference>
<accession>A0A2R5FBH9</accession>
<evidence type="ECO:0000256" key="1">
    <source>
        <dbReference type="SAM" id="SignalP"/>
    </source>
</evidence>
<evidence type="ECO:0000313" key="3">
    <source>
        <dbReference type="Proteomes" id="UP000245081"/>
    </source>
</evidence>
<gene>
    <name evidence="2" type="ORF">NMK_2992</name>
</gene>